<keyword evidence="3" id="KW-1185">Reference proteome</keyword>
<dbReference type="STRING" id="1048205.AB852_15355"/>
<dbReference type="RefSeq" id="WP_073788494.1">
    <property type="nucleotide sequence ID" value="NZ_LFBV01000003.1"/>
</dbReference>
<evidence type="ECO:0000256" key="1">
    <source>
        <dbReference type="SAM" id="MobiDB-lite"/>
    </source>
</evidence>
<dbReference type="AlphaFoldDB" id="A0A1Q4V889"/>
<name>A0A1Q4V889_9ACTN</name>
<evidence type="ECO:0000313" key="2">
    <source>
        <dbReference type="EMBL" id="OKH94035.1"/>
    </source>
</evidence>
<dbReference type="Proteomes" id="UP000186455">
    <property type="component" value="Unassembled WGS sequence"/>
</dbReference>
<comment type="caution">
    <text evidence="2">The sequence shown here is derived from an EMBL/GenBank/DDBJ whole genome shotgun (WGS) entry which is preliminary data.</text>
</comment>
<proteinExistence type="predicted"/>
<feature type="region of interest" description="Disordered" evidence="1">
    <location>
        <begin position="14"/>
        <end position="35"/>
    </location>
</feature>
<reference evidence="2 3" key="1">
    <citation type="submission" date="2015-06" db="EMBL/GenBank/DDBJ databases">
        <title>Cloning and characterization of the uncialamcin biosynthetic gene cluster.</title>
        <authorList>
            <person name="Yan X."/>
            <person name="Huang T."/>
            <person name="Ge H."/>
            <person name="Shen B."/>
        </authorList>
    </citation>
    <scope>NUCLEOTIDE SEQUENCE [LARGE SCALE GENOMIC DNA]</scope>
    <source>
        <strain evidence="2 3">DCA2648</strain>
    </source>
</reference>
<gene>
    <name evidence="2" type="ORF">AB852_15355</name>
</gene>
<dbReference type="EMBL" id="LFBV01000003">
    <property type="protein sequence ID" value="OKH94035.1"/>
    <property type="molecule type" value="Genomic_DNA"/>
</dbReference>
<sequence>MGFVERRRRLDTVGAPEVPSALHGAPQSGQATPHGRFLPRSRLLRDAMAALDSGIDEAQARRVIDDIRQEYASAHGGVPLGFLAHCYLGPPFVDHQLDLDHAVVRHFAPADTVPEPYADARMLARSEAYAYIEIHSDGLAIPVLKDGSVVRP</sequence>
<organism evidence="2 3">
    <name type="scientific">Streptomyces uncialis</name>
    <dbReference type="NCBI Taxonomy" id="1048205"/>
    <lineage>
        <taxon>Bacteria</taxon>
        <taxon>Bacillati</taxon>
        <taxon>Actinomycetota</taxon>
        <taxon>Actinomycetes</taxon>
        <taxon>Kitasatosporales</taxon>
        <taxon>Streptomycetaceae</taxon>
        <taxon>Streptomyces</taxon>
    </lineage>
</organism>
<protein>
    <submittedName>
        <fullName evidence="2">Uncharacterized protein</fullName>
    </submittedName>
</protein>
<accession>A0A1Q4V889</accession>
<evidence type="ECO:0000313" key="3">
    <source>
        <dbReference type="Proteomes" id="UP000186455"/>
    </source>
</evidence>